<sequence length="349" mass="39793">MFNLFLRDDDAVSERLLHTCEILQERTYKTPELDIGLKWVKDKWDMFPTDNDFSSPIWNPCLDQPPPYEEISQVPAVKPLDSARQAQRADLSKRKSRDTSPPCTGPSGSHHPGSGHASKRQDTGHRPQEPPRAVAEPVEEATDWASEEMSATSVCFTDELGVDESLPAKNKQIKATRMLFGDLAQETSETSLNPDQTKLIVDLAQWLRYAWQIDPDAHKTFRTDLGKLALATRTCNYRVFNTLRIRCQQRLVLDSPFQKSSEFFNVPLNLKDKIKDIIEFVFMNVCRDADIHIAGELVQLRHASLRVETARKDESIDEDWAVEEFICQMAFCVVMAFFQTWGDADLSVD</sequence>
<dbReference type="EMBL" id="JAJVDC020000050">
    <property type="protein sequence ID" value="KAL1629895.1"/>
    <property type="molecule type" value="Genomic_DNA"/>
</dbReference>
<reference evidence="2 3" key="1">
    <citation type="submission" date="2024-02" db="EMBL/GenBank/DDBJ databases">
        <title>De novo assembly and annotation of 12 fungi associated with fruit tree decline syndrome in Ontario, Canada.</title>
        <authorList>
            <person name="Sulman M."/>
            <person name="Ellouze W."/>
            <person name="Ilyukhin E."/>
        </authorList>
    </citation>
    <scope>NUCLEOTIDE SEQUENCE [LARGE SCALE GENOMIC DNA]</scope>
    <source>
        <strain evidence="2 3">M1-105</strain>
    </source>
</reference>
<feature type="compositionally biased region" description="Low complexity" evidence="1">
    <location>
        <begin position="99"/>
        <end position="116"/>
    </location>
</feature>
<feature type="compositionally biased region" description="Basic and acidic residues" evidence="1">
    <location>
        <begin position="119"/>
        <end position="129"/>
    </location>
</feature>
<gene>
    <name evidence="2" type="ORF">SLS56_005165</name>
</gene>
<evidence type="ECO:0000313" key="3">
    <source>
        <dbReference type="Proteomes" id="UP001521116"/>
    </source>
</evidence>
<comment type="caution">
    <text evidence="2">The sequence shown here is derived from an EMBL/GenBank/DDBJ whole genome shotgun (WGS) entry which is preliminary data.</text>
</comment>
<name>A0ABR3SUJ0_9PEZI</name>
<protein>
    <submittedName>
        <fullName evidence="2">Uncharacterized protein</fullName>
    </submittedName>
</protein>
<evidence type="ECO:0000256" key="1">
    <source>
        <dbReference type="SAM" id="MobiDB-lite"/>
    </source>
</evidence>
<feature type="region of interest" description="Disordered" evidence="1">
    <location>
        <begin position="74"/>
        <end position="144"/>
    </location>
</feature>
<organism evidence="2 3">
    <name type="scientific">Neofusicoccum ribis</name>
    <dbReference type="NCBI Taxonomy" id="45134"/>
    <lineage>
        <taxon>Eukaryota</taxon>
        <taxon>Fungi</taxon>
        <taxon>Dikarya</taxon>
        <taxon>Ascomycota</taxon>
        <taxon>Pezizomycotina</taxon>
        <taxon>Dothideomycetes</taxon>
        <taxon>Dothideomycetes incertae sedis</taxon>
        <taxon>Botryosphaeriales</taxon>
        <taxon>Botryosphaeriaceae</taxon>
        <taxon>Neofusicoccum</taxon>
    </lineage>
</organism>
<accession>A0ABR3SUJ0</accession>
<proteinExistence type="predicted"/>
<evidence type="ECO:0000313" key="2">
    <source>
        <dbReference type="EMBL" id="KAL1629895.1"/>
    </source>
</evidence>
<dbReference type="Proteomes" id="UP001521116">
    <property type="component" value="Unassembled WGS sequence"/>
</dbReference>
<keyword evidence="3" id="KW-1185">Reference proteome</keyword>